<keyword evidence="2" id="KW-1185">Reference proteome</keyword>
<comment type="caution">
    <text evidence="1">The sequence shown here is derived from an EMBL/GenBank/DDBJ whole genome shotgun (WGS) entry which is preliminary data.</text>
</comment>
<gene>
    <name evidence="1" type="ORF">CEXT_269641</name>
</gene>
<proteinExistence type="predicted"/>
<name>A0AAV4XMD4_CAEEX</name>
<reference evidence="1 2" key="1">
    <citation type="submission" date="2021-06" db="EMBL/GenBank/DDBJ databases">
        <title>Caerostris extrusa draft genome.</title>
        <authorList>
            <person name="Kono N."/>
            <person name="Arakawa K."/>
        </authorList>
    </citation>
    <scope>NUCLEOTIDE SEQUENCE [LARGE SCALE GENOMIC DNA]</scope>
</reference>
<evidence type="ECO:0000313" key="1">
    <source>
        <dbReference type="EMBL" id="GIY96116.1"/>
    </source>
</evidence>
<organism evidence="1 2">
    <name type="scientific">Caerostris extrusa</name>
    <name type="common">Bark spider</name>
    <name type="synonym">Caerostris bankana</name>
    <dbReference type="NCBI Taxonomy" id="172846"/>
    <lineage>
        <taxon>Eukaryota</taxon>
        <taxon>Metazoa</taxon>
        <taxon>Ecdysozoa</taxon>
        <taxon>Arthropoda</taxon>
        <taxon>Chelicerata</taxon>
        <taxon>Arachnida</taxon>
        <taxon>Araneae</taxon>
        <taxon>Araneomorphae</taxon>
        <taxon>Entelegynae</taxon>
        <taxon>Araneoidea</taxon>
        <taxon>Araneidae</taxon>
        <taxon>Caerostris</taxon>
    </lineage>
</organism>
<sequence length="130" mass="14642">MTVSSRVMPLRRVRNSIKISGKKMEGKEVSLVFGCGVEEDFNCNREWNGQVNVRLEQGMGSNAPLIQTIHQLWKPSRHVSCPSDEYRIPLRYLVRGGKEGGSSCSFGNGANEDFNCCHRGWNDDDRSMFG</sequence>
<dbReference type="Proteomes" id="UP001054945">
    <property type="component" value="Unassembled WGS sequence"/>
</dbReference>
<accession>A0AAV4XMD4</accession>
<dbReference type="AlphaFoldDB" id="A0AAV4XMD4"/>
<dbReference type="EMBL" id="BPLR01018009">
    <property type="protein sequence ID" value="GIY96116.1"/>
    <property type="molecule type" value="Genomic_DNA"/>
</dbReference>
<evidence type="ECO:0000313" key="2">
    <source>
        <dbReference type="Proteomes" id="UP001054945"/>
    </source>
</evidence>
<protein>
    <submittedName>
        <fullName evidence="1">Uncharacterized protein</fullName>
    </submittedName>
</protein>